<evidence type="ECO:0000313" key="2">
    <source>
        <dbReference type="EMBL" id="ARS01354.1"/>
    </source>
</evidence>
<dbReference type="AlphaFoldDB" id="A0A1X9WEB5"/>
<feature type="signal peptide" evidence="1">
    <location>
        <begin position="1"/>
        <end position="25"/>
    </location>
</feature>
<reference evidence="2" key="1">
    <citation type="journal article" date="2017" name="Peptides">
        <title>Neuropeptides predicted from the transcriptome analysis of the gray garden slug Deroceras reticulatum.</title>
        <authorList>
            <person name="Ahn S.J."/>
            <person name="Martin R."/>
            <person name="Rao S."/>
            <person name="Choi M.Y."/>
        </authorList>
    </citation>
    <scope>NUCLEOTIDE SEQUENCE</scope>
</reference>
<keyword evidence="1" id="KW-0732">Signal</keyword>
<protein>
    <submittedName>
        <fullName evidence="2">Allatotropin 1</fullName>
    </submittedName>
</protein>
<accession>A0A1X9WEB5</accession>
<proteinExistence type="evidence at transcript level"/>
<feature type="chain" id="PRO_5013276575" evidence="1">
    <location>
        <begin position="26"/>
        <end position="131"/>
    </location>
</feature>
<name>A0A1X9WEB5_DERRE</name>
<sequence>MIGTSCRLYLGAALLFVCLWNLVSAEQIPLSRRPRGFRQDAATRVAHGYGKRGDLFVSRNRLSQFPLSSSEDLARLVEDVNDGAMMPADDLDEILASNPVIARLFLKKYVHDIAEGLSSSLRRAPKNLIKK</sequence>
<reference evidence="2" key="2">
    <citation type="submission" date="2017-02" db="EMBL/GenBank/DDBJ databases">
        <authorList>
            <person name="Peterson S.W."/>
        </authorList>
    </citation>
    <scope>NUCLEOTIDE SEQUENCE</scope>
</reference>
<dbReference type="EMBL" id="KY659253">
    <property type="protein sequence ID" value="ARS01354.1"/>
    <property type="molecule type" value="mRNA"/>
</dbReference>
<evidence type="ECO:0000256" key="1">
    <source>
        <dbReference type="SAM" id="SignalP"/>
    </source>
</evidence>
<organism evidence="2">
    <name type="scientific">Deroceras reticulatum</name>
    <name type="common">Gray garden slug</name>
    <dbReference type="NCBI Taxonomy" id="145610"/>
    <lineage>
        <taxon>Eukaryota</taxon>
        <taxon>Metazoa</taxon>
        <taxon>Spiralia</taxon>
        <taxon>Lophotrochozoa</taxon>
        <taxon>Mollusca</taxon>
        <taxon>Gastropoda</taxon>
        <taxon>Heterobranchia</taxon>
        <taxon>Euthyneura</taxon>
        <taxon>Panpulmonata</taxon>
        <taxon>Eupulmonata</taxon>
        <taxon>Stylommatophora</taxon>
        <taxon>Helicina</taxon>
        <taxon>Limacoidea</taxon>
        <taxon>Agriolimacidae</taxon>
        <taxon>Deroceras</taxon>
    </lineage>
</organism>